<protein>
    <recommendedName>
        <fullName evidence="1">Hemerythrin-like domain-containing protein</fullName>
    </recommendedName>
</protein>
<keyword evidence="3" id="KW-1185">Reference proteome</keyword>
<gene>
    <name evidence="2" type="ORF">NPX13_g1551</name>
</gene>
<reference evidence="2" key="1">
    <citation type="submission" date="2022-07" db="EMBL/GenBank/DDBJ databases">
        <title>Genome Sequence of Xylaria arbuscula.</title>
        <authorList>
            <person name="Buettner E."/>
        </authorList>
    </citation>
    <scope>NUCLEOTIDE SEQUENCE</scope>
    <source>
        <strain evidence="2">VT107</strain>
    </source>
</reference>
<dbReference type="VEuPathDB" id="FungiDB:F4678DRAFT_337668"/>
<dbReference type="InterPro" id="IPR012312">
    <property type="entry name" value="Hemerythrin-like"/>
</dbReference>
<name>A0A9W8NLE8_9PEZI</name>
<dbReference type="PANTHER" id="PTHR38048">
    <property type="entry name" value="EXPRESSED PROTEIN"/>
    <property type="match status" value="1"/>
</dbReference>
<dbReference type="AlphaFoldDB" id="A0A9W8NLE8"/>
<evidence type="ECO:0000313" key="3">
    <source>
        <dbReference type="Proteomes" id="UP001148614"/>
    </source>
</evidence>
<sequence length="307" mass="34679">MLAILFSMLASDCQSPLILINLQAVFNILYGNMTAQSNMGPWADEPFPLIEIPSVKKKSDHFYLTAASEMAHAHNVLIRSLNAIIQQGPHIPISTDEQYEATDVADFLDYVRCWVKTVHHHHSVEEEFIFPEMARFSGRPGLMDEPRHQHETFQTVLKNLESYSTSTKPEQYQWTGPHGMQQIIDSFSKDLTDHLYTEIQVLLNMGDLSSEEYKKTWARAEVAAKASGNLTLLFEMVPLVLGSADKTFDGGEDFPPFPWIMPYLAKYGFAARNGTWRFSPCDFWGKPRPLAFVGASTSVTVSTDHKT</sequence>
<dbReference type="EMBL" id="JANPWZ010000142">
    <property type="protein sequence ID" value="KAJ3579014.1"/>
    <property type="molecule type" value="Genomic_DNA"/>
</dbReference>
<dbReference type="Gene3D" id="1.20.120.520">
    <property type="entry name" value="nmb1532 protein domain like"/>
    <property type="match status" value="1"/>
</dbReference>
<proteinExistence type="predicted"/>
<comment type="caution">
    <text evidence="2">The sequence shown here is derived from an EMBL/GenBank/DDBJ whole genome shotgun (WGS) entry which is preliminary data.</text>
</comment>
<dbReference type="Pfam" id="PF01814">
    <property type="entry name" value="Hemerythrin"/>
    <property type="match status" value="1"/>
</dbReference>
<evidence type="ECO:0000313" key="2">
    <source>
        <dbReference type="EMBL" id="KAJ3579014.1"/>
    </source>
</evidence>
<dbReference type="PANTHER" id="PTHR38048:SF2">
    <property type="entry name" value="HEMERYTHRIN-LIKE DOMAIN-CONTAINING PROTEIN"/>
    <property type="match status" value="1"/>
</dbReference>
<dbReference type="InterPro" id="IPR053206">
    <property type="entry name" value="Dimeric_xanthone_biosynth"/>
</dbReference>
<organism evidence="2 3">
    <name type="scientific">Xylaria arbuscula</name>
    <dbReference type="NCBI Taxonomy" id="114810"/>
    <lineage>
        <taxon>Eukaryota</taxon>
        <taxon>Fungi</taxon>
        <taxon>Dikarya</taxon>
        <taxon>Ascomycota</taxon>
        <taxon>Pezizomycotina</taxon>
        <taxon>Sordariomycetes</taxon>
        <taxon>Xylariomycetidae</taxon>
        <taxon>Xylariales</taxon>
        <taxon>Xylariaceae</taxon>
        <taxon>Xylaria</taxon>
    </lineage>
</organism>
<evidence type="ECO:0000259" key="1">
    <source>
        <dbReference type="Pfam" id="PF01814"/>
    </source>
</evidence>
<accession>A0A9W8NLE8</accession>
<feature type="domain" description="Hemerythrin-like" evidence="1">
    <location>
        <begin position="68"/>
        <end position="204"/>
    </location>
</feature>
<dbReference type="Proteomes" id="UP001148614">
    <property type="component" value="Unassembled WGS sequence"/>
</dbReference>